<accession>A0A066ZQM1</accession>
<dbReference type="GO" id="GO:0016301">
    <property type="term" value="F:kinase activity"/>
    <property type="evidence" value="ECO:0007669"/>
    <property type="project" value="UniProtKB-KW"/>
</dbReference>
<keyword evidence="3" id="KW-0902">Two-component regulatory system</keyword>
<keyword evidence="5" id="KW-1185">Reference proteome</keyword>
<dbReference type="EMBL" id="JMIU01000001">
    <property type="protein sequence ID" value="KDN95787.1"/>
    <property type="molecule type" value="Genomic_DNA"/>
</dbReference>
<organism evidence="4 5">
    <name type="scientific">Hydrogenovibrio marinus</name>
    <dbReference type="NCBI Taxonomy" id="28885"/>
    <lineage>
        <taxon>Bacteria</taxon>
        <taxon>Pseudomonadati</taxon>
        <taxon>Pseudomonadota</taxon>
        <taxon>Gammaproteobacteria</taxon>
        <taxon>Thiotrichales</taxon>
        <taxon>Piscirickettsiaceae</taxon>
        <taxon>Hydrogenovibrio</taxon>
    </lineage>
</organism>
<comment type="caution">
    <text evidence="4">The sequence shown here is derived from an EMBL/GenBank/DDBJ whole genome shotgun (WGS) entry which is preliminary data.</text>
</comment>
<gene>
    <name evidence="4" type="ORF">EI16_05695</name>
</gene>
<dbReference type="PANTHER" id="PTHR24421">
    <property type="entry name" value="NITRATE/NITRITE SENSOR PROTEIN NARX-RELATED"/>
    <property type="match status" value="1"/>
</dbReference>
<evidence type="ECO:0008006" key="6">
    <source>
        <dbReference type="Google" id="ProtNLM"/>
    </source>
</evidence>
<dbReference type="InterPro" id="IPR036890">
    <property type="entry name" value="HATPase_C_sf"/>
</dbReference>
<evidence type="ECO:0000313" key="5">
    <source>
        <dbReference type="Proteomes" id="UP000027341"/>
    </source>
</evidence>
<dbReference type="AlphaFoldDB" id="A0A066ZQM1"/>
<dbReference type="Gene3D" id="3.30.565.10">
    <property type="entry name" value="Histidine kinase-like ATPase, C-terminal domain"/>
    <property type="match status" value="1"/>
</dbReference>
<dbReference type="InterPro" id="IPR050482">
    <property type="entry name" value="Sensor_HK_TwoCompSys"/>
</dbReference>
<dbReference type="GO" id="GO:0000160">
    <property type="term" value="P:phosphorelay signal transduction system"/>
    <property type="evidence" value="ECO:0007669"/>
    <property type="project" value="UniProtKB-KW"/>
</dbReference>
<keyword evidence="1" id="KW-0808">Transferase</keyword>
<evidence type="ECO:0000256" key="2">
    <source>
        <dbReference type="ARBA" id="ARBA00022777"/>
    </source>
</evidence>
<protein>
    <recommendedName>
        <fullName evidence="6">Signal transduction histidine kinase subgroup 3 dimerisation and phosphoacceptor domain-containing protein</fullName>
    </recommendedName>
</protein>
<keyword evidence="2" id="KW-0418">Kinase</keyword>
<dbReference type="Proteomes" id="UP000027341">
    <property type="component" value="Unassembled WGS sequence"/>
</dbReference>
<dbReference type="STRING" id="28885.EI16_05695"/>
<evidence type="ECO:0000256" key="3">
    <source>
        <dbReference type="ARBA" id="ARBA00023012"/>
    </source>
</evidence>
<sequence length="278" mass="32107">MEDAYIEQVLQRFKPQSYQKISKPLTQVLFHAHEFMVPSLSGQSHYVFNPQLSGESYTADDARWAEMILYIAREVEASKRQRWIGVQEERQRIRRDLHDELTQDLIALMRSSKDERQYQLALSAMGSLKSILSALSDEENTLESFLVTAQAQMRERLLLHGFELEWYEKNIASDVVVSSKEVSNVLKVLKELGCNILKHAEMDQVKVVVNQFGGRLEVRVENKVKEHKVLHESNQLGMMNVETRIQELNGKLTVQETPNEFVVVFSFPLEGVWKNANV</sequence>
<evidence type="ECO:0000256" key="1">
    <source>
        <dbReference type="ARBA" id="ARBA00022679"/>
    </source>
</evidence>
<proteinExistence type="predicted"/>
<reference evidence="4 5" key="1">
    <citation type="submission" date="2014-04" db="EMBL/GenBank/DDBJ databases">
        <title>Draft genome sequence of Hydrogenovibrio marinus MH-110, a model organism for aerobic H2 metabolism.</title>
        <authorList>
            <person name="Cha H.J."/>
            <person name="Jo B.H."/>
            <person name="Hwang B.H."/>
        </authorList>
    </citation>
    <scope>NUCLEOTIDE SEQUENCE [LARGE SCALE GENOMIC DNA]</scope>
    <source>
        <strain evidence="4 5">MH-110</strain>
    </source>
</reference>
<evidence type="ECO:0000313" key="4">
    <source>
        <dbReference type="EMBL" id="KDN95787.1"/>
    </source>
</evidence>
<name>A0A066ZQM1_HYDMR</name>